<evidence type="ECO:0000313" key="2">
    <source>
        <dbReference type="Proteomes" id="UP000587880"/>
    </source>
</evidence>
<dbReference type="SUPFAM" id="SSF140931">
    <property type="entry name" value="Fic-like"/>
    <property type="match status" value="1"/>
</dbReference>
<protein>
    <submittedName>
        <fullName evidence="1">Uncharacterized protein</fullName>
    </submittedName>
</protein>
<dbReference type="InterPro" id="IPR036597">
    <property type="entry name" value="Fido-like_dom_sf"/>
</dbReference>
<dbReference type="RefSeq" id="WP_168982859.1">
    <property type="nucleotide sequence ID" value="NZ_JABAGD010000043.1"/>
</dbReference>
<dbReference type="Gene3D" id="1.10.3290.10">
    <property type="entry name" value="Fido-like domain"/>
    <property type="match status" value="1"/>
</dbReference>
<comment type="caution">
    <text evidence="1">The sequence shown here is derived from an EMBL/GenBank/DDBJ whole genome shotgun (WGS) entry which is preliminary data.</text>
</comment>
<name>A0A7X9XQV3_CLOBE</name>
<accession>A0A7X9XQV3</accession>
<gene>
    <name evidence="1" type="ORF">HF849_19440</name>
</gene>
<sequence>MFYKDAIKVWREGNKEELINKFLPKFIYTSLKLEGINITYSDVEDVFAGDKADKEIEDYMDFCEGALKQDRAIEIKEDSALIRVSNFYCNFHNILDGKVSRALFNYILISNDLPPIIIFSNDKEEHDLSLEYFHKTKDISKMLNFLEKQAFKTWIKDYNVKIRSLKDYFY</sequence>
<dbReference type="EMBL" id="JABAGD010000043">
    <property type="protein sequence ID" value="NMF06874.1"/>
    <property type="molecule type" value="Genomic_DNA"/>
</dbReference>
<dbReference type="Proteomes" id="UP000587880">
    <property type="component" value="Unassembled WGS sequence"/>
</dbReference>
<proteinExistence type="predicted"/>
<evidence type="ECO:0000313" key="1">
    <source>
        <dbReference type="EMBL" id="NMF06874.1"/>
    </source>
</evidence>
<dbReference type="AlphaFoldDB" id="A0A7X9XQV3"/>
<organism evidence="1 2">
    <name type="scientific">Clostridium beijerinckii</name>
    <name type="common">Clostridium MP</name>
    <dbReference type="NCBI Taxonomy" id="1520"/>
    <lineage>
        <taxon>Bacteria</taxon>
        <taxon>Bacillati</taxon>
        <taxon>Bacillota</taxon>
        <taxon>Clostridia</taxon>
        <taxon>Eubacteriales</taxon>
        <taxon>Clostridiaceae</taxon>
        <taxon>Clostridium</taxon>
    </lineage>
</organism>
<reference evidence="1 2" key="1">
    <citation type="submission" date="2020-04" db="EMBL/GenBank/DDBJ databases">
        <authorList>
            <person name="Hitch T.C.A."/>
            <person name="Wylensek D."/>
            <person name="Clavel T."/>
        </authorList>
    </citation>
    <scope>NUCLEOTIDE SEQUENCE [LARGE SCALE GENOMIC DNA]</scope>
    <source>
        <strain evidence="1 2">WB01_NA02</strain>
    </source>
</reference>